<reference evidence="1" key="1">
    <citation type="journal article" date="2014" name="Front. Microbiol.">
        <title>High frequency of phylogenetically diverse reductive dehalogenase-homologous genes in deep subseafloor sedimentary metagenomes.</title>
        <authorList>
            <person name="Kawai M."/>
            <person name="Futagami T."/>
            <person name="Toyoda A."/>
            <person name="Takaki Y."/>
            <person name="Nishi S."/>
            <person name="Hori S."/>
            <person name="Arai W."/>
            <person name="Tsubouchi T."/>
            <person name="Morono Y."/>
            <person name="Uchiyama I."/>
            <person name="Ito T."/>
            <person name="Fujiyama A."/>
            <person name="Inagaki F."/>
            <person name="Takami H."/>
        </authorList>
    </citation>
    <scope>NUCLEOTIDE SEQUENCE</scope>
    <source>
        <strain evidence="1">Expedition CK06-06</strain>
    </source>
</reference>
<proteinExistence type="predicted"/>
<protein>
    <submittedName>
        <fullName evidence="1">Uncharacterized protein</fullName>
    </submittedName>
</protein>
<dbReference type="AlphaFoldDB" id="X0YRN6"/>
<accession>X0YRN6</accession>
<gene>
    <name evidence="1" type="ORF">S01H1_62112</name>
</gene>
<feature type="non-terminal residue" evidence="1">
    <location>
        <position position="1"/>
    </location>
</feature>
<sequence length="118" mass="13860">IANLYNQTAVFVQQSYDLQQPSSGHKAQSSHRAFEEFMAYKNGITLSIPQELELATMSFFDLLLDYKKEAYLIINSSKTNECYTRWMDLKQRFDTNVAPHYSHLEVQFRQLLNKQQNT</sequence>
<organism evidence="1">
    <name type="scientific">marine sediment metagenome</name>
    <dbReference type="NCBI Taxonomy" id="412755"/>
    <lineage>
        <taxon>unclassified sequences</taxon>
        <taxon>metagenomes</taxon>
        <taxon>ecological metagenomes</taxon>
    </lineage>
</organism>
<name>X0YRN6_9ZZZZ</name>
<evidence type="ECO:0000313" key="1">
    <source>
        <dbReference type="EMBL" id="GAG39386.1"/>
    </source>
</evidence>
<comment type="caution">
    <text evidence="1">The sequence shown here is derived from an EMBL/GenBank/DDBJ whole genome shotgun (WGS) entry which is preliminary data.</text>
</comment>
<dbReference type="EMBL" id="BARS01040776">
    <property type="protein sequence ID" value="GAG39386.1"/>
    <property type="molecule type" value="Genomic_DNA"/>
</dbReference>